<protein>
    <submittedName>
        <fullName evidence="1">Uncharacterized protein</fullName>
    </submittedName>
</protein>
<dbReference type="HOGENOM" id="CLU_2482930_0_0_1"/>
<accession>B0XMX5</accession>
<sequence>MMVVWTPKMADIYIFTAQRPRPLIVSCFSVGPRLYFAAAKASTLYILVTMARMWSQYLSTAPRLCARDAEVQARLAEALTTTTPGLL</sequence>
<proteinExistence type="predicted"/>
<gene>
    <name evidence="1" type="ORF">AFUB_003640</name>
</gene>
<dbReference type="AlphaFoldDB" id="B0XMX5"/>
<evidence type="ECO:0000313" key="1">
    <source>
        <dbReference type="EMBL" id="EDP55667.1"/>
    </source>
</evidence>
<name>B0XMX5_ASPFC</name>
<dbReference type="VEuPathDB" id="FungiDB:AFUB_003640"/>
<dbReference type="Proteomes" id="UP000001699">
    <property type="component" value="Unassembled WGS sequence"/>
</dbReference>
<evidence type="ECO:0000313" key="2">
    <source>
        <dbReference type="Proteomes" id="UP000001699"/>
    </source>
</evidence>
<organism evidence="1 2">
    <name type="scientific">Aspergillus fumigatus (strain CBS 144.89 / FGSC A1163 / CEA10)</name>
    <name type="common">Neosartorya fumigata</name>
    <dbReference type="NCBI Taxonomy" id="451804"/>
    <lineage>
        <taxon>Eukaryota</taxon>
        <taxon>Fungi</taxon>
        <taxon>Dikarya</taxon>
        <taxon>Ascomycota</taxon>
        <taxon>Pezizomycotina</taxon>
        <taxon>Eurotiomycetes</taxon>
        <taxon>Eurotiomycetidae</taxon>
        <taxon>Eurotiales</taxon>
        <taxon>Aspergillaceae</taxon>
        <taxon>Aspergillus</taxon>
        <taxon>Aspergillus subgen. Fumigati</taxon>
    </lineage>
</organism>
<dbReference type="EMBL" id="DS499594">
    <property type="protein sequence ID" value="EDP55667.1"/>
    <property type="molecule type" value="Genomic_DNA"/>
</dbReference>
<reference evidence="1 2" key="1">
    <citation type="journal article" date="2008" name="PLoS Genet.">
        <title>Genomic islands in the pathogenic filamentous fungus Aspergillus fumigatus.</title>
        <authorList>
            <person name="Fedorova N.D."/>
            <person name="Khaldi N."/>
            <person name="Joardar V.S."/>
            <person name="Maiti R."/>
            <person name="Amedeo P."/>
            <person name="Anderson M.J."/>
            <person name="Crabtree J."/>
            <person name="Silva J.C."/>
            <person name="Badger J.H."/>
            <person name="Albarraq A."/>
            <person name="Angiuoli S."/>
            <person name="Bussey H."/>
            <person name="Bowyer P."/>
            <person name="Cotty P.J."/>
            <person name="Dyer P.S."/>
            <person name="Egan A."/>
            <person name="Galens K."/>
            <person name="Fraser-Liggett C.M."/>
            <person name="Haas B.J."/>
            <person name="Inman J.M."/>
            <person name="Kent R."/>
            <person name="Lemieux S."/>
            <person name="Malavazi I."/>
            <person name="Orvis J."/>
            <person name="Roemer T."/>
            <person name="Ronning C.M."/>
            <person name="Sundaram J.P."/>
            <person name="Sutton G."/>
            <person name="Turner G."/>
            <person name="Venter J.C."/>
            <person name="White O.R."/>
            <person name="Whitty B.R."/>
            <person name="Youngman P."/>
            <person name="Wolfe K.H."/>
            <person name="Goldman G.H."/>
            <person name="Wortman J.R."/>
            <person name="Jiang B."/>
            <person name="Denning D.W."/>
            <person name="Nierman W.C."/>
        </authorList>
    </citation>
    <scope>NUCLEOTIDE SEQUENCE [LARGE SCALE GENOMIC DNA]</scope>
    <source>
        <strain evidence="2">CBS 144.89 / FGSC A1163 / CEA10</strain>
    </source>
</reference>
<keyword evidence="2" id="KW-1185">Reference proteome</keyword>